<dbReference type="AlphaFoldDB" id="M3YEZ4"/>
<dbReference type="InterPro" id="IPR015395">
    <property type="entry name" value="C-myb_C"/>
</dbReference>
<sequence length="135" mass="15534">SQPLAFLEEDIREVLKEETGTDIFLKEEDEPAYKSCKQEHTASVKKVRKSLVLDNWEKEEPGTQLLTEDISDMQSENIFTTSLLMIPLLEIHDNRCNLTPEKQDINSTNKTYTLNKKKPNPNTSKVVTLEKNLQV</sequence>
<dbReference type="eggNOG" id="KOG0048">
    <property type="taxonomic scope" value="Eukaryota"/>
</dbReference>
<name>M3YEZ4_MUSPF</name>
<evidence type="ECO:0000256" key="1">
    <source>
        <dbReference type="ARBA" id="ARBA00022737"/>
    </source>
</evidence>
<keyword evidence="1" id="KW-0677">Repeat</keyword>
<dbReference type="HOGENOM" id="CLU_130736_0_0_1"/>
<dbReference type="EMBL" id="AEYP01079830">
    <property type="status" value="NOT_ANNOTATED_CDS"/>
    <property type="molecule type" value="Genomic_DNA"/>
</dbReference>
<keyword evidence="2" id="KW-0238">DNA-binding</keyword>
<dbReference type="Ensembl" id="ENSMPUT00000010061.1">
    <property type="protein sequence ID" value="ENSMPUP00000009901.1"/>
    <property type="gene ID" value="ENSMPUG00000009976.1"/>
</dbReference>
<evidence type="ECO:0000256" key="2">
    <source>
        <dbReference type="ARBA" id="ARBA00023125"/>
    </source>
</evidence>
<accession>M3YEZ4</accession>
<dbReference type="STRING" id="9669.ENSMPUP00000009901"/>
<dbReference type="GeneTree" id="ENSGT00940000157709"/>
<dbReference type="Pfam" id="PF09316">
    <property type="entry name" value="Cmyb_C"/>
    <property type="match status" value="1"/>
</dbReference>
<dbReference type="OMA" id="PNYDWEA"/>
<dbReference type="GO" id="GO:0003677">
    <property type="term" value="F:DNA binding"/>
    <property type="evidence" value="ECO:0007669"/>
    <property type="project" value="UniProtKB-KW"/>
</dbReference>
<proteinExistence type="predicted"/>
<organism evidence="4">
    <name type="scientific">Mustela putorius furo</name>
    <name type="common">European domestic ferret</name>
    <name type="synonym">Mustela furo</name>
    <dbReference type="NCBI Taxonomy" id="9669"/>
    <lineage>
        <taxon>Eukaryota</taxon>
        <taxon>Metazoa</taxon>
        <taxon>Chordata</taxon>
        <taxon>Craniata</taxon>
        <taxon>Vertebrata</taxon>
        <taxon>Euteleostomi</taxon>
        <taxon>Mammalia</taxon>
        <taxon>Eutheria</taxon>
        <taxon>Laurasiatheria</taxon>
        <taxon>Carnivora</taxon>
        <taxon>Caniformia</taxon>
        <taxon>Musteloidea</taxon>
        <taxon>Mustelidae</taxon>
        <taxon>Mustelinae</taxon>
        <taxon>Mustela</taxon>
    </lineage>
</organism>
<evidence type="ECO:0000313" key="4">
    <source>
        <dbReference type="Ensembl" id="ENSMPUP00000009901.1"/>
    </source>
</evidence>
<feature type="domain" description="C-myb C-terminal" evidence="3">
    <location>
        <begin position="2"/>
        <end position="65"/>
    </location>
</feature>
<evidence type="ECO:0000259" key="3">
    <source>
        <dbReference type="Pfam" id="PF09316"/>
    </source>
</evidence>
<dbReference type="InParanoid" id="M3YEZ4"/>
<protein>
    <recommendedName>
        <fullName evidence="3">C-myb C-terminal domain-containing protein</fullName>
    </recommendedName>
</protein>
<reference evidence="4" key="1">
    <citation type="submission" date="2024-06" db="UniProtKB">
        <authorList>
            <consortium name="Ensembl"/>
        </authorList>
    </citation>
    <scope>IDENTIFICATION</scope>
</reference>